<dbReference type="EMBL" id="JABZMI010000042">
    <property type="protein sequence ID" value="MBF1164141.1"/>
    <property type="molecule type" value="Genomic_DNA"/>
</dbReference>
<dbReference type="Proteomes" id="UP000718593">
    <property type="component" value="Unassembled WGS sequence"/>
</dbReference>
<comment type="caution">
    <text evidence="1">The sequence shown here is derived from an EMBL/GenBank/DDBJ whole genome shotgun (WGS) entry which is preliminary data.</text>
</comment>
<accession>A0A930BRT9</accession>
<name>A0A930BRT9_9RHOO</name>
<organism evidence="1 2">
    <name type="scientific">Dechloromonas agitata</name>
    <dbReference type="NCBI Taxonomy" id="73030"/>
    <lineage>
        <taxon>Bacteria</taxon>
        <taxon>Pseudomonadati</taxon>
        <taxon>Pseudomonadota</taxon>
        <taxon>Betaproteobacteria</taxon>
        <taxon>Rhodocyclales</taxon>
        <taxon>Azonexaceae</taxon>
        <taxon>Dechloromonas</taxon>
    </lineage>
</organism>
<protein>
    <submittedName>
        <fullName evidence="1">DUF2141 domain-containing protein</fullName>
    </submittedName>
</protein>
<evidence type="ECO:0000313" key="2">
    <source>
        <dbReference type="Proteomes" id="UP000718593"/>
    </source>
</evidence>
<sequence>MPTEHRTPLLVLLGWLIAVPPCLAETQQLVVEVSGIRSAEGNVRVSLYREPDSFRKEDRAFRLLSQPAAAGKATLVFADLPAGRYAVMAYHDANGDEKLNLRLGMFPTEGYALSNNPKVIGPPRFDDSAFDLPGTPAPLSLPLKY</sequence>
<gene>
    <name evidence="1" type="ORF">HXL68_03770</name>
</gene>
<dbReference type="InterPro" id="IPR018673">
    <property type="entry name" value="DUF2141"/>
</dbReference>
<reference evidence="1" key="1">
    <citation type="submission" date="2020-04" db="EMBL/GenBank/DDBJ databases">
        <title>Deep metagenomics examines the oral microbiome during advanced dental caries in children, revealing novel taxa and co-occurrences with host molecules.</title>
        <authorList>
            <person name="Baker J.L."/>
            <person name="Morton J.T."/>
            <person name="Dinis M."/>
            <person name="Alvarez R."/>
            <person name="Tran N.C."/>
            <person name="Knight R."/>
            <person name="Edlund A."/>
        </authorList>
    </citation>
    <scope>NUCLEOTIDE SEQUENCE</scope>
    <source>
        <strain evidence="1">JCVI_32_bin.24</strain>
    </source>
</reference>
<proteinExistence type="predicted"/>
<dbReference type="AlphaFoldDB" id="A0A930BRT9"/>
<evidence type="ECO:0000313" key="1">
    <source>
        <dbReference type="EMBL" id="MBF1164141.1"/>
    </source>
</evidence>
<dbReference type="Pfam" id="PF09912">
    <property type="entry name" value="DUF2141"/>
    <property type="match status" value="1"/>
</dbReference>